<feature type="transmembrane region" description="Helical" evidence="1">
    <location>
        <begin position="172"/>
        <end position="191"/>
    </location>
</feature>
<keyword evidence="2" id="KW-0067">ATP-binding</keyword>
<feature type="transmembrane region" description="Helical" evidence="1">
    <location>
        <begin position="367"/>
        <end position="399"/>
    </location>
</feature>
<keyword evidence="1" id="KW-1133">Transmembrane helix</keyword>
<dbReference type="Proteomes" id="UP001330016">
    <property type="component" value="Unassembled WGS sequence"/>
</dbReference>
<evidence type="ECO:0000313" key="2">
    <source>
        <dbReference type="EMBL" id="MEE6716355.1"/>
    </source>
</evidence>
<feature type="transmembrane region" description="Helical" evidence="1">
    <location>
        <begin position="203"/>
        <end position="223"/>
    </location>
</feature>
<dbReference type="RefSeq" id="WP_331244059.1">
    <property type="nucleotide sequence ID" value="NZ_JAQSGJ010000032.1"/>
</dbReference>
<feature type="transmembrane region" description="Helical" evidence="1">
    <location>
        <begin position="229"/>
        <end position="254"/>
    </location>
</feature>
<comment type="caution">
    <text evidence="2">The sequence shown here is derived from an EMBL/GenBank/DDBJ whole genome shotgun (WGS) entry which is preliminary data.</text>
</comment>
<feature type="transmembrane region" description="Helical" evidence="1">
    <location>
        <begin position="64"/>
        <end position="82"/>
    </location>
</feature>
<keyword evidence="3" id="KW-1185">Reference proteome</keyword>
<keyword evidence="1" id="KW-0812">Transmembrane</keyword>
<proteinExistence type="predicted"/>
<organism evidence="2 3">
    <name type="scientific">Schleiferilactobacillus harbinensis</name>
    <dbReference type="NCBI Taxonomy" id="304207"/>
    <lineage>
        <taxon>Bacteria</taxon>
        <taxon>Bacillati</taxon>
        <taxon>Bacillota</taxon>
        <taxon>Bacilli</taxon>
        <taxon>Lactobacillales</taxon>
        <taxon>Lactobacillaceae</taxon>
        <taxon>Schleiferilactobacillus</taxon>
    </lineage>
</organism>
<gene>
    <name evidence="2" type="ORF">PS435_10845</name>
</gene>
<name>A0ABU7T200_9LACO</name>
<feature type="transmembrane region" description="Helical" evidence="1">
    <location>
        <begin position="333"/>
        <end position="355"/>
    </location>
</feature>
<dbReference type="GO" id="GO:0005524">
    <property type="term" value="F:ATP binding"/>
    <property type="evidence" value="ECO:0007669"/>
    <property type="project" value="UniProtKB-KW"/>
</dbReference>
<sequence>MNRFMQLNWFFYRVKTTTAANGLLYFLRRLPLVGKLIPPAIYGLLGVKKFVAVIAAIGRALMRLVFGLLLFALGFLASNIYATNYLHQPPFGTLHTSAMTAAIAWLLALAALHGLLPTRLSVEPGDLKTADEFGLSRQETIQATTISSFFASLLGQGAVPLALFAVMTQNPWLFLNGLGFFTLTMIYQQFAPRWGWQHKLRSWFGSAVYWLILVIAPLVLVFLRQYQSLIAIVFSPIAAVVVWLLIGLGTYYWFTFKDEPALLTKTIMDQQLAGSAAEISKTKNSEYFSTGKEMQKDMTLDTPKGPQPTHLTGSNYLNALLFTRYRKQLRHKLTIRAGVIAAVGLAALVAFKFYGNGRLPIKDLTQVYGFLFFVMYLASFGRPIVQMLFVNCDAAMLYYPFYRQRRTILAGFFYRFWRTFVLNSGVGGLIFILFLGLYWAAPTTPPSTFYLVLALELLGLVLFFSFHELFMYYLLQPFTADMNVISPLYKFVYGAMYWVSWEVSRSNLTGYGYAVVIGAAALLYVAIGTIVIYFKAPQTFRVRN</sequence>
<feature type="transmembrane region" description="Helical" evidence="1">
    <location>
        <begin position="102"/>
        <end position="122"/>
    </location>
</feature>
<protein>
    <submittedName>
        <fullName evidence="2">ABC transporter ATP-binding protein</fullName>
    </submittedName>
</protein>
<keyword evidence="1" id="KW-0472">Membrane</keyword>
<reference evidence="2 3" key="1">
    <citation type="submission" date="2023-02" db="EMBL/GenBank/DDBJ databases">
        <title>The predominant lactic acid bacteria and yeasts involved in the spontaneous fermentation of millet during the production of the traditional porridge Hausa koko in Ghana.</title>
        <authorList>
            <person name="Atter A."/>
            <person name="Diaz M."/>
        </authorList>
    </citation>
    <scope>NUCLEOTIDE SEQUENCE [LARGE SCALE GENOMIC DNA]</scope>
    <source>
        <strain evidence="2 3">FI11640</strain>
    </source>
</reference>
<dbReference type="EMBL" id="JAQSGK010000032">
    <property type="protein sequence ID" value="MEE6716355.1"/>
    <property type="molecule type" value="Genomic_DNA"/>
</dbReference>
<feature type="transmembrane region" description="Helical" evidence="1">
    <location>
        <begin position="420"/>
        <end position="441"/>
    </location>
</feature>
<feature type="transmembrane region" description="Helical" evidence="1">
    <location>
        <begin position="143"/>
        <end position="166"/>
    </location>
</feature>
<accession>A0ABU7T200</accession>
<evidence type="ECO:0000256" key="1">
    <source>
        <dbReference type="SAM" id="Phobius"/>
    </source>
</evidence>
<feature type="transmembrane region" description="Helical" evidence="1">
    <location>
        <begin position="511"/>
        <end position="534"/>
    </location>
</feature>
<evidence type="ECO:0000313" key="3">
    <source>
        <dbReference type="Proteomes" id="UP001330016"/>
    </source>
</evidence>
<keyword evidence="2" id="KW-0547">Nucleotide-binding</keyword>
<feature type="transmembrane region" description="Helical" evidence="1">
    <location>
        <begin position="447"/>
        <end position="466"/>
    </location>
</feature>